<proteinExistence type="predicted"/>
<dbReference type="EnsemblBacteria" id="AAM72369">
    <property type="protein sequence ID" value="AAM72369"/>
    <property type="gene ID" value="CT1136"/>
</dbReference>
<dbReference type="KEGG" id="cte:CT1136"/>
<dbReference type="HOGENOM" id="CLU_3326330_0_0_10"/>
<gene>
    <name evidence="1" type="ordered locus">CT1136</name>
</gene>
<accession>Q8KDB8</accession>
<keyword evidence="2" id="KW-1185">Reference proteome</keyword>
<name>Q8KDB8_CHLTE</name>
<evidence type="ECO:0000313" key="1">
    <source>
        <dbReference type="EMBL" id="AAM72369.1"/>
    </source>
</evidence>
<dbReference type="STRING" id="194439.CT1136"/>
<sequence>MMSNSGKMLDQFVFNPLTRFILPEVGRRIFFVTHALPI</sequence>
<organism evidence="1 2">
    <name type="scientific">Chlorobaculum tepidum (strain ATCC 49652 / DSM 12025 / NBRC 103806 / TLS)</name>
    <name type="common">Chlorobium tepidum</name>
    <dbReference type="NCBI Taxonomy" id="194439"/>
    <lineage>
        <taxon>Bacteria</taxon>
        <taxon>Pseudomonadati</taxon>
        <taxon>Chlorobiota</taxon>
        <taxon>Chlorobiia</taxon>
        <taxon>Chlorobiales</taxon>
        <taxon>Chlorobiaceae</taxon>
        <taxon>Chlorobaculum</taxon>
    </lineage>
</organism>
<evidence type="ECO:0000313" key="2">
    <source>
        <dbReference type="Proteomes" id="UP000001007"/>
    </source>
</evidence>
<dbReference type="AlphaFoldDB" id="Q8KDB8"/>
<reference evidence="1 2" key="1">
    <citation type="journal article" date="2002" name="Proc. Natl. Acad. Sci. U.S.A.">
        <title>The complete genome sequence of Chlorobium tepidum TLS, a photosynthetic, anaerobic, green-sulfur bacterium.</title>
        <authorList>
            <person name="Eisen J.A."/>
            <person name="Nelson K.E."/>
            <person name="Paulsen I.T."/>
            <person name="Heidelberg J.F."/>
            <person name="Wu M."/>
            <person name="Dodson R.J."/>
            <person name="Deboy R."/>
            <person name="Gwinn M.L."/>
            <person name="Nelson W.C."/>
            <person name="Haft D.H."/>
            <person name="Hickey E.K."/>
            <person name="Peterson J.D."/>
            <person name="Durkin A.S."/>
            <person name="Kolonay J.L."/>
            <person name="Yang F."/>
            <person name="Holt I."/>
            <person name="Umayam L.A."/>
            <person name="Mason T."/>
            <person name="Brenner M."/>
            <person name="Shea T.P."/>
            <person name="Parksey D."/>
            <person name="Nierman W.C."/>
            <person name="Feldblyum T.V."/>
            <person name="Hansen C.L."/>
            <person name="Craven M.B."/>
            <person name="Radune D."/>
            <person name="Vamathevan J."/>
            <person name="Khouri H."/>
            <person name="White O."/>
            <person name="Gruber T.M."/>
            <person name="Ketchum K.A."/>
            <person name="Venter J.C."/>
            <person name="Tettelin H."/>
            <person name="Bryant D.A."/>
            <person name="Fraser C.M."/>
        </authorList>
    </citation>
    <scope>NUCLEOTIDE SEQUENCE [LARGE SCALE GENOMIC DNA]</scope>
    <source>
        <strain evidence="2">ATCC 49652 / DSM 12025 / NBRC 103806 / TLS</strain>
    </source>
</reference>
<protein>
    <submittedName>
        <fullName evidence="1">Uncharacterized protein</fullName>
    </submittedName>
</protein>
<dbReference type="EMBL" id="AE006470">
    <property type="protein sequence ID" value="AAM72369.1"/>
    <property type="molecule type" value="Genomic_DNA"/>
</dbReference>
<dbReference type="Proteomes" id="UP000001007">
    <property type="component" value="Chromosome"/>
</dbReference>